<feature type="compositionally biased region" description="Basic and acidic residues" evidence="1">
    <location>
        <begin position="55"/>
        <end position="66"/>
    </location>
</feature>
<keyword evidence="4" id="KW-1185">Reference proteome</keyword>
<proteinExistence type="predicted"/>
<dbReference type="GeneID" id="30212296"/>
<dbReference type="RefSeq" id="XP_019043322.1">
    <property type="nucleotide sequence ID" value="XM_019194486.1"/>
</dbReference>
<dbReference type="VEuPathDB" id="FungiDB:I302_07897"/>
<organism evidence="2">
    <name type="scientific">Kwoniella bestiolae CBS 10118</name>
    <dbReference type="NCBI Taxonomy" id="1296100"/>
    <lineage>
        <taxon>Eukaryota</taxon>
        <taxon>Fungi</taxon>
        <taxon>Dikarya</taxon>
        <taxon>Basidiomycota</taxon>
        <taxon>Agaricomycotina</taxon>
        <taxon>Tremellomycetes</taxon>
        <taxon>Tremellales</taxon>
        <taxon>Cryptococcaceae</taxon>
        <taxon>Kwoniella</taxon>
    </lineage>
</organism>
<dbReference type="EMBL" id="KI894025">
    <property type="protein sequence ID" value="OCF22252.1"/>
    <property type="molecule type" value="Genomic_DNA"/>
</dbReference>
<evidence type="ECO:0000313" key="4">
    <source>
        <dbReference type="Proteomes" id="UP000092730"/>
    </source>
</evidence>
<reference evidence="2" key="3">
    <citation type="submission" date="2014-01" db="EMBL/GenBank/DDBJ databases">
        <title>Evolution of pathogenesis and genome organization in the Tremellales.</title>
        <authorList>
            <person name="Cuomo C."/>
            <person name="Litvintseva A."/>
            <person name="Heitman J."/>
            <person name="Chen Y."/>
            <person name="Sun S."/>
            <person name="Springer D."/>
            <person name="Dromer F."/>
            <person name="Young S."/>
            <person name="Zeng Q."/>
            <person name="Chapman S."/>
            <person name="Gujja S."/>
            <person name="Saif S."/>
            <person name="Birren B."/>
        </authorList>
    </citation>
    <scope>NUCLEOTIDE SEQUENCE</scope>
    <source>
        <strain evidence="2">CBS 10118</strain>
    </source>
</reference>
<accession>A0A1B9FU22</accession>
<reference evidence="2" key="1">
    <citation type="submission" date="2013-07" db="EMBL/GenBank/DDBJ databases">
        <title>The Genome Sequence of Cryptococcus bestiolae CBS10118.</title>
        <authorList>
            <consortium name="The Broad Institute Genome Sequencing Platform"/>
            <person name="Cuomo C."/>
            <person name="Litvintseva A."/>
            <person name="Chen Y."/>
            <person name="Heitman J."/>
            <person name="Sun S."/>
            <person name="Springer D."/>
            <person name="Dromer F."/>
            <person name="Young S.K."/>
            <person name="Zeng Q."/>
            <person name="Gargeya S."/>
            <person name="Fitzgerald M."/>
            <person name="Abouelleil A."/>
            <person name="Alvarado L."/>
            <person name="Berlin A.M."/>
            <person name="Chapman S.B."/>
            <person name="Dewar J."/>
            <person name="Goldberg J."/>
            <person name="Griggs A."/>
            <person name="Gujja S."/>
            <person name="Hansen M."/>
            <person name="Howarth C."/>
            <person name="Imamovic A."/>
            <person name="Larimer J."/>
            <person name="McCowan C."/>
            <person name="Murphy C."/>
            <person name="Pearson M."/>
            <person name="Priest M."/>
            <person name="Roberts A."/>
            <person name="Saif S."/>
            <person name="Shea T."/>
            <person name="Sykes S."/>
            <person name="Wortman J."/>
            <person name="Nusbaum C."/>
            <person name="Birren B."/>
        </authorList>
    </citation>
    <scope>NUCLEOTIDE SEQUENCE [LARGE SCALE GENOMIC DNA]</scope>
    <source>
        <strain evidence="2">CBS 10118</strain>
    </source>
</reference>
<gene>
    <name evidence="2" type="ORF">I302_07897</name>
    <name evidence="3" type="ORF">I302_108760</name>
</gene>
<dbReference type="EMBL" id="CP144548">
    <property type="protein sequence ID" value="WVW86706.1"/>
    <property type="molecule type" value="Genomic_DNA"/>
</dbReference>
<protein>
    <submittedName>
        <fullName evidence="2">Uncharacterized protein</fullName>
    </submittedName>
</protein>
<evidence type="ECO:0000313" key="3">
    <source>
        <dbReference type="EMBL" id="WVW86706.1"/>
    </source>
</evidence>
<name>A0A1B9FU22_9TREE</name>
<dbReference type="KEGG" id="kbi:30212296"/>
<dbReference type="OrthoDB" id="10554146at2759"/>
<dbReference type="AlphaFoldDB" id="A0A1B9FU22"/>
<evidence type="ECO:0000313" key="2">
    <source>
        <dbReference type="EMBL" id="OCF22252.1"/>
    </source>
</evidence>
<dbReference type="Proteomes" id="UP000092730">
    <property type="component" value="Chromosome 8"/>
</dbReference>
<sequence length="251" mass="28260">MSSSNFTSESPINPLRRIGEYARVTEFIPLTVREQTSLMDSCPTLHKWQIQSLDRPSRIKRPDPGENGHTTYTDDDQIHVTLTPHMGGEGTGLPHISELTIHLPGLSEFRTRARNILRDSGKPIDFSDYSQIPNEITDDTCTITAYHRTLYPFEVMEKGVPQVCTERNFKVPRPPGEDVSLGLMNSNATVNLSLWDEYGREHNGEVTLKVSGFSKSSSRSPSKGDKTSEVFSWTTIPLTNRKNSLTWHIPC</sequence>
<reference evidence="3" key="4">
    <citation type="submission" date="2024-02" db="EMBL/GenBank/DDBJ databases">
        <title>Comparative genomics of Cryptococcus and Kwoniella reveals pathogenesis evolution and contrasting modes of karyotype evolution via chromosome fusion or intercentromeric recombination.</title>
        <authorList>
            <person name="Coelho M.A."/>
            <person name="David-Palma M."/>
            <person name="Shea T."/>
            <person name="Bowers K."/>
            <person name="McGinley-Smith S."/>
            <person name="Mohammad A.W."/>
            <person name="Gnirke A."/>
            <person name="Yurkov A.M."/>
            <person name="Nowrousian M."/>
            <person name="Sun S."/>
            <person name="Cuomo C.A."/>
            <person name="Heitman J."/>
        </authorList>
    </citation>
    <scope>NUCLEOTIDE SEQUENCE</scope>
    <source>
        <strain evidence="3">CBS 10118</strain>
    </source>
</reference>
<evidence type="ECO:0000256" key="1">
    <source>
        <dbReference type="SAM" id="MobiDB-lite"/>
    </source>
</evidence>
<feature type="region of interest" description="Disordered" evidence="1">
    <location>
        <begin position="53"/>
        <end position="74"/>
    </location>
</feature>
<reference evidence="3" key="2">
    <citation type="submission" date="2013-07" db="EMBL/GenBank/DDBJ databases">
        <authorList>
            <consortium name="The Broad Institute Genome Sequencing Platform"/>
            <person name="Cuomo C."/>
            <person name="Litvintseva A."/>
            <person name="Chen Y."/>
            <person name="Heitman J."/>
            <person name="Sun S."/>
            <person name="Springer D."/>
            <person name="Dromer F."/>
            <person name="Young S.K."/>
            <person name="Zeng Q."/>
            <person name="Gargeya S."/>
            <person name="Fitzgerald M."/>
            <person name="Abouelleil A."/>
            <person name="Alvarado L."/>
            <person name="Berlin A.M."/>
            <person name="Chapman S.B."/>
            <person name="Dewar J."/>
            <person name="Goldberg J."/>
            <person name="Griggs A."/>
            <person name="Gujja S."/>
            <person name="Hansen M."/>
            <person name="Howarth C."/>
            <person name="Imamovic A."/>
            <person name="Larimer J."/>
            <person name="McCowan C."/>
            <person name="Murphy C."/>
            <person name="Pearson M."/>
            <person name="Priest M."/>
            <person name="Roberts A."/>
            <person name="Saif S."/>
            <person name="Shea T."/>
            <person name="Sykes S."/>
            <person name="Wortman J."/>
            <person name="Nusbaum C."/>
            <person name="Birren B."/>
        </authorList>
    </citation>
    <scope>NUCLEOTIDE SEQUENCE</scope>
    <source>
        <strain evidence="3">CBS 10118</strain>
    </source>
</reference>